<protein>
    <recommendedName>
        <fullName evidence="3">Integrase</fullName>
    </recommendedName>
</protein>
<dbReference type="Proteomes" id="UP001596237">
    <property type="component" value="Unassembled WGS sequence"/>
</dbReference>
<keyword evidence="2" id="KW-1185">Reference proteome</keyword>
<dbReference type="EMBL" id="JBHSTT010000083">
    <property type="protein sequence ID" value="MFC6391785.1"/>
    <property type="molecule type" value="Genomic_DNA"/>
</dbReference>
<organism evidence="1 2">
    <name type="scientific">Methylorubrum zatmanii</name>
    <dbReference type="NCBI Taxonomy" id="29429"/>
    <lineage>
        <taxon>Bacteria</taxon>
        <taxon>Pseudomonadati</taxon>
        <taxon>Pseudomonadota</taxon>
        <taxon>Alphaproteobacteria</taxon>
        <taxon>Hyphomicrobiales</taxon>
        <taxon>Methylobacteriaceae</taxon>
        <taxon>Methylorubrum</taxon>
    </lineage>
</organism>
<reference evidence="2" key="1">
    <citation type="journal article" date="2019" name="Int. J. Syst. Evol. Microbiol.">
        <title>The Global Catalogue of Microorganisms (GCM) 10K type strain sequencing project: providing services to taxonomists for standard genome sequencing and annotation.</title>
        <authorList>
            <consortium name="The Broad Institute Genomics Platform"/>
            <consortium name="The Broad Institute Genome Sequencing Center for Infectious Disease"/>
            <person name="Wu L."/>
            <person name="Ma J."/>
        </authorList>
    </citation>
    <scope>NUCLEOTIDE SEQUENCE [LARGE SCALE GENOMIC DNA]</scope>
    <source>
        <strain evidence="2">CCUG 36916</strain>
    </source>
</reference>
<gene>
    <name evidence="1" type="ORF">ACFQDP_20980</name>
</gene>
<dbReference type="RefSeq" id="WP_192283275.1">
    <property type="nucleotide sequence ID" value="NZ_JBHSTT010000083.1"/>
</dbReference>
<accession>A0ABW1WU41</accession>
<name>A0ABW1WU41_9HYPH</name>
<evidence type="ECO:0000313" key="1">
    <source>
        <dbReference type="EMBL" id="MFC6391785.1"/>
    </source>
</evidence>
<sequence length="71" mass="7673">MPVFDGKHLTTSDDGETLLALILHPTQKAREEARERGRLRAERATKLAELSPTVPGTTLAAVTPLDILPAN</sequence>
<proteinExistence type="predicted"/>
<evidence type="ECO:0000313" key="2">
    <source>
        <dbReference type="Proteomes" id="UP001596237"/>
    </source>
</evidence>
<evidence type="ECO:0008006" key="3">
    <source>
        <dbReference type="Google" id="ProtNLM"/>
    </source>
</evidence>
<comment type="caution">
    <text evidence="1">The sequence shown here is derived from an EMBL/GenBank/DDBJ whole genome shotgun (WGS) entry which is preliminary data.</text>
</comment>